<keyword evidence="1" id="KW-0732">Signal</keyword>
<sequence>MVSTRSLLAYGAFLVPLVAAADPRLCNTGNEKLPESKFTLKEVENTYLADLSQVFTSANKNVSVATVLDSANRALSKKNPPLGSGKPVESWTWNSGDDATTKWYPQGMTSSGDALASGKYDGHEAWIVTWYQKTDGKNVRLSFVDRASHKYRHVLLVEPTAKDNFKSVEIHAGGIMWYGDALYVVDTHGGMRVFDLGNIWEVEDGEGVGKKSGGGYSADNYRYVVPEIRKYDWKALQPDSSFSFSWISLDRSDSPDTLLVGEYTTADSKDPIRLVKYALDYTTRKLKTTDGVATATFAHCVDILRMQGGYSLNNKFYLGRSNGENKGSDLFVWAPGSPASMKSQWLMAGSEDFSYNPSRKEWYTITEHPDKRYIVAYKEL</sequence>
<evidence type="ECO:0000313" key="2">
    <source>
        <dbReference type="EMBL" id="KAB8069726.1"/>
    </source>
</evidence>
<name>A0A5N5WME5_9EURO</name>
<dbReference type="OrthoDB" id="9983241at2759"/>
<dbReference type="AlphaFoldDB" id="A0A5N5WME5"/>
<evidence type="ECO:0008006" key="4">
    <source>
        <dbReference type="Google" id="ProtNLM"/>
    </source>
</evidence>
<dbReference type="EMBL" id="ML732329">
    <property type="protein sequence ID" value="KAB8069726.1"/>
    <property type="molecule type" value="Genomic_DNA"/>
</dbReference>
<gene>
    <name evidence="2" type="ORF">BDV29DRAFT_198490</name>
</gene>
<protein>
    <recommendedName>
        <fullName evidence="4">ASST-domain-containing protein</fullName>
    </recommendedName>
</protein>
<feature type="signal peptide" evidence="1">
    <location>
        <begin position="1"/>
        <end position="20"/>
    </location>
</feature>
<keyword evidence="3" id="KW-1185">Reference proteome</keyword>
<accession>A0A5N5WME5</accession>
<feature type="chain" id="PRO_5024915613" description="ASST-domain-containing protein" evidence="1">
    <location>
        <begin position="21"/>
        <end position="380"/>
    </location>
</feature>
<dbReference type="Proteomes" id="UP000326565">
    <property type="component" value="Unassembled WGS sequence"/>
</dbReference>
<evidence type="ECO:0000256" key="1">
    <source>
        <dbReference type="SAM" id="SignalP"/>
    </source>
</evidence>
<reference evidence="2 3" key="1">
    <citation type="submission" date="2019-04" db="EMBL/GenBank/DDBJ databases">
        <title>Friends and foes A comparative genomics study of 23 Aspergillus species from section Flavi.</title>
        <authorList>
            <consortium name="DOE Joint Genome Institute"/>
            <person name="Kjaerbolling I."/>
            <person name="Vesth T."/>
            <person name="Frisvad J.C."/>
            <person name="Nybo J.L."/>
            <person name="Theobald S."/>
            <person name="Kildgaard S."/>
            <person name="Isbrandt T."/>
            <person name="Kuo A."/>
            <person name="Sato A."/>
            <person name="Lyhne E.K."/>
            <person name="Kogle M.E."/>
            <person name="Wiebenga A."/>
            <person name="Kun R.S."/>
            <person name="Lubbers R.J."/>
            <person name="Makela M.R."/>
            <person name="Barry K."/>
            <person name="Chovatia M."/>
            <person name="Clum A."/>
            <person name="Daum C."/>
            <person name="Haridas S."/>
            <person name="He G."/>
            <person name="LaButti K."/>
            <person name="Lipzen A."/>
            <person name="Mondo S."/>
            <person name="Riley R."/>
            <person name="Salamov A."/>
            <person name="Simmons B.A."/>
            <person name="Magnuson J.K."/>
            <person name="Henrissat B."/>
            <person name="Mortensen U.H."/>
            <person name="Larsen T.O."/>
            <person name="Devries R.P."/>
            <person name="Grigoriev I.V."/>
            <person name="Machida M."/>
            <person name="Baker S.E."/>
            <person name="Andersen M.R."/>
        </authorList>
    </citation>
    <scope>NUCLEOTIDE SEQUENCE [LARGE SCALE GENOMIC DNA]</scope>
    <source>
        <strain evidence="2 3">CBS 151.66</strain>
    </source>
</reference>
<proteinExistence type="predicted"/>
<organism evidence="2 3">
    <name type="scientific">Aspergillus leporis</name>
    <dbReference type="NCBI Taxonomy" id="41062"/>
    <lineage>
        <taxon>Eukaryota</taxon>
        <taxon>Fungi</taxon>
        <taxon>Dikarya</taxon>
        <taxon>Ascomycota</taxon>
        <taxon>Pezizomycotina</taxon>
        <taxon>Eurotiomycetes</taxon>
        <taxon>Eurotiomycetidae</taxon>
        <taxon>Eurotiales</taxon>
        <taxon>Aspergillaceae</taxon>
        <taxon>Aspergillus</taxon>
        <taxon>Aspergillus subgen. Circumdati</taxon>
    </lineage>
</organism>
<evidence type="ECO:0000313" key="3">
    <source>
        <dbReference type="Proteomes" id="UP000326565"/>
    </source>
</evidence>